<evidence type="ECO:0008006" key="4">
    <source>
        <dbReference type="Google" id="ProtNLM"/>
    </source>
</evidence>
<dbReference type="Proteomes" id="UP000076738">
    <property type="component" value="Unassembled WGS sequence"/>
</dbReference>
<dbReference type="Gene3D" id="3.80.10.10">
    <property type="entry name" value="Ribonuclease Inhibitor"/>
    <property type="match status" value="1"/>
</dbReference>
<organism evidence="2 3">
    <name type="scientific">Calocera viscosa (strain TUFC12733)</name>
    <dbReference type="NCBI Taxonomy" id="1330018"/>
    <lineage>
        <taxon>Eukaryota</taxon>
        <taxon>Fungi</taxon>
        <taxon>Dikarya</taxon>
        <taxon>Basidiomycota</taxon>
        <taxon>Agaricomycotina</taxon>
        <taxon>Dacrymycetes</taxon>
        <taxon>Dacrymycetales</taxon>
        <taxon>Dacrymycetaceae</taxon>
        <taxon>Calocera</taxon>
    </lineage>
</organism>
<gene>
    <name evidence="2" type="ORF">CALVIDRAFT_565532</name>
</gene>
<sequence>MRTSPDLADVLHRISALKRRRLTRSAESELIALQAQADALSAPVYALPVELVSSIFLLAASSDPHFPLTASHVSRSWRAVAQAYAPLWSNIRIALPPPSARRAPSMLSIGYPASPADTLMSLTPEELYENSNSNSDDDDDESDDDSERQLAELAYFLARAGDTALSISLDWAEQSASSSSVTSAVRPHLARCASLRLSNRGPALPHITSITPCPGPPAARLRALDLGGFCLQGVEDLLHLLSHTPALRSLALRDVHFSPSPPLPSALRSSIATPEAPLLLPHLADLLIDEWAPYLCAHLLPCLSTPRLQALTLSAHTCDPKHLSHLSLSPPEGAWSRVRFVRARGCAFTDAAVLELLERAPAAESVLVHGGLLSDTLLQLLSRPTNGRWLAPRLRSAYLHTRLRFTQEAVMRFIDARLPPPPQRQRQRQRQKCMPLSPPLTPASPASPSFGERASGSSNAQPVRQEPPTPVMPPTPTSPSMAGHTAPTPLRLLGLFGIPHSPEPSPLAAAAVGAAQPTGIDIPFRLWLSQRVGPESLRVPNWTEFRRRILERVASGAGSVSGGSVSNNMSGGSSGSGLGGLRDGMDGNGEGVEDGYGEGEGVWEGGGAAALGEEDGGVRFFGEGVGA</sequence>
<dbReference type="OrthoDB" id="3203373at2759"/>
<dbReference type="STRING" id="1330018.A0A167KB63"/>
<dbReference type="EMBL" id="KV417294">
    <property type="protein sequence ID" value="KZO94459.1"/>
    <property type="molecule type" value="Genomic_DNA"/>
</dbReference>
<evidence type="ECO:0000256" key="1">
    <source>
        <dbReference type="SAM" id="MobiDB-lite"/>
    </source>
</evidence>
<protein>
    <recommendedName>
        <fullName evidence="4">F-box domain-containing protein</fullName>
    </recommendedName>
</protein>
<dbReference type="AlphaFoldDB" id="A0A167KB63"/>
<feature type="region of interest" description="Disordered" evidence="1">
    <location>
        <begin position="557"/>
        <end position="610"/>
    </location>
</feature>
<reference evidence="2 3" key="1">
    <citation type="journal article" date="2016" name="Mol. Biol. Evol.">
        <title>Comparative Genomics of Early-Diverging Mushroom-Forming Fungi Provides Insights into the Origins of Lignocellulose Decay Capabilities.</title>
        <authorList>
            <person name="Nagy L.G."/>
            <person name="Riley R."/>
            <person name="Tritt A."/>
            <person name="Adam C."/>
            <person name="Daum C."/>
            <person name="Floudas D."/>
            <person name="Sun H."/>
            <person name="Yadav J.S."/>
            <person name="Pangilinan J."/>
            <person name="Larsson K.H."/>
            <person name="Matsuura K."/>
            <person name="Barry K."/>
            <person name="Labutti K."/>
            <person name="Kuo R."/>
            <person name="Ohm R.A."/>
            <person name="Bhattacharya S.S."/>
            <person name="Shirouzu T."/>
            <person name="Yoshinaga Y."/>
            <person name="Martin F.M."/>
            <person name="Grigoriev I.V."/>
            <person name="Hibbett D.S."/>
        </authorList>
    </citation>
    <scope>NUCLEOTIDE SEQUENCE [LARGE SCALE GENOMIC DNA]</scope>
    <source>
        <strain evidence="2 3">TUFC12733</strain>
    </source>
</reference>
<evidence type="ECO:0000313" key="3">
    <source>
        <dbReference type="Proteomes" id="UP000076738"/>
    </source>
</evidence>
<feature type="region of interest" description="Disordered" evidence="1">
    <location>
        <begin position="417"/>
        <end position="488"/>
    </location>
</feature>
<dbReference type="SUPFAM" id="SSF52047">
    <property type="entry name" value="RNI-like"/>
    <property type="match status" value="1"/>
</dbReference>
<evidence type="ECO:0000313" key="2">
    <source>
        <dbReference type="EMBL" id="KZO94459.1"/>
    </source>
</evidence>
<feature type="compositionally biased region" description="Low complexity" evidence="1">
    <location>
        <begin position="557"/>
        <end position="571"/>
    </location>
</feature>
<feature type="compositionally biased region" description="Pro residues" evidence="1">
    <location>
        <begin position="465"/>
        <end position="477"/>
    </location>
</feature>
<accession>A0A167KB63</accession>
<feature type="compositionally biased region" description="Acidic residues" evidence="1">
    <location>
        <begin position="135"/>
        <end position="146"/>
    </location>
</feature>
<feature type="region of interest" description="Disordered" evidence="1">
    <location>
        <begin position="127"/>
        <end position="146"/>
    </location>
</feature>
<proteinExistence type="predicted"/>
<name>A0A167KB63_CALVF</name>
<dbReference type="InterPro" id="IPR032675">
    <property type="entry name" value="LRR_dom_sf"/>
</dbReference>
<feature type="compositionally biased region" description="Gly residues" evidence="1">
    <location>
        <begin position="598"/>
        <end position="609"/>
    </location>
</feature>
<feature type="compositionally biased region" description="Gly residues" evidence="1">
    <location>
        <begin position="572"/>
        <end position="590"/>
    </location>
</feature>
<keyword evidence="3" id="KW-1185">Reference proteome</keyword>